<dbReference type="InterPro" id="IPR001466">
    <property type="entry name" value="Beta-lactam-related"/>
</dbReference>
<dbReference type="Proteomes" id="UP000518300">
    <property type="component" value="Unassembled WGS sequence"/>
</dbReference>
<reference evidence="3 4" key="1">
    <citation type="submission" date="2020-04" db="EMBL/GenBank/DDBJ databases">
        <title>Draft genome of Pyxidicoccus fallax type strain.</title>
        <authorList>
            <person name="Whitworth D.E."/>
        </authorList>
    </citation>
    <scope>NUCLEOTIDE SEQUENCE [LARGE SCALE GENOMIC DNA]</scope>
    <source>
        <strain evidence="3 4">DSM 14698</strain>
    </source>
</reference>
<accession>A0A848LDJ4</accession>
<dbReference type="PANTHER" id="PTHR46825:SF9">
    <property type="entry name" value="BETA-LACTAMASE-RELATED DOMAIN-CONTAINING PROTEIN"/>
    <property type="match status" value="1"/>
</dbReference>
<dbReference type="Pfam" id="PF00144">
    <property type="entry name" value="Beta-lactamase"/>
    <property type="match status" value="1"/>
</dbReference>
<dbReference type="SUPFAM" id="SSF56601">
    <property type="entry name" value="beta-lactamase/transpeptidase-like"/>
    <property type="match status" value="1"/>
</dbReference>
<comment type="caution">
    <text evidence="3">The sequence shown here is derived from an EMBL/GenBank/DDBJ whole genome shotgun (WGS) entry which is preliminary data.</text>
</comment>
<organism evidence="3 4">
    <name type="scientific">Pyxidicoccus fallax</name>
    <dbReference type="NCBI Taxonomy" id="394095"/>
    <lineage>
        <taxon>Bacteria</taxon>
        <taxon>Pseudomonadati</taxon>
        <taxon>Myxococcota</taxon>
        <taxon>Myxococcia</taxon>
        <taxon>Myxococcales</taxon>
        <taxon>Cystobacterineae</taxon>
        <taxon>Myxococcaceae</taxon>
        <taxon>Pyxidicoccus</taxon>
    </lineage>
</organism>
<evidence type="ECO:0000313" key="4">
    <source>
        <dbReference type="Proteomes" id="UP000518300"/>
    </source>
</evidence>
<keyword evidence="1" id="KW-0732">Signal</keyword>
<proteinExistence type="predicted"/>
<name>A0A848LDJ4_9BACT</name>
<feature type="domain" description="Beta-lactamase-related" evidence="2">
    <location>
        <begin position="30"/>
        <end position="343"/>
    </location>
</feature>
<feature type="signal peptide" evidence="1">
    <location>
        <begin position="1"/>
        <end position="25"/>
    </location>
</feature>
<evidence type="ECO:0000259" key="2">
    <source>
        <dbReference type="Pfam" id="PF00144"/>
    </source>
</evidence>
<gene>
    <name evidence="3" type="ORF">HG543_08435</name>
</gene>
<protein>
    <submittedName>
        <fullName evidence="3">Beta-lactamase family protein</fullName>
    </submittedName>
</protein>
<dbReference type="InterPro" id="IPR050491">
    <property type="entry name" value="AmpC-like"/>
</dbReference>
<evidence type="ECO:0000313" key="3">
    <source>
        <dbReference type="EMBL" id="NMO14885.1"/>
    </source>
</evidence>
<dbReference type="RefSeq" id="WP_169344176.1">
    <property type="nucleotide sequence ID" value="NZ_JABBJJ010000027.1"/>
</dbReference>
<dbReference type="InterPro" id="IPR012338">
    <property type="entry name" value="Beta-lactam/transpept-like"/>
</dbReference>
<feature type="chain" id="PRO_5032772358" evidence="1">
    <location>
        <begin position="26"/>
        <end position="366"/>
    </location>
</feature>
<keyword evidence="4" id="KW-1185">Reference proteome</keyword>
<dbReference type="EMBL" id="JABBJJ010000027">
    <property type="protein sequence ID" value="NMO14885.1"/>
    <property type="molecule type" value="Genomic_DNA"/>
</dbReference>
<dbReference type="PANTHER" id="PTHR46825">
    <property type="entry name" value="D-ALANYL-D-ALANINE-CARBOXYPEPTIDASE/ENDOPEPTIDASE AMPH"/>
    <property type="match status" value="1"/>
</dbReference>
<evidence type="ECO:0000256" key="1">
    <source>
        <dbReference type="SAM" id="SignalP"/>
    </source>
</evidence>
<dbReference type="AlphaFoldDB" id="A0A848LDJ4"/>
<sequence>MALSKQAWCGGWVVSVLLMGLQASAAVPEALISRFVADTGFNGVIVVATDEGLVHQGAYGHADIEAGTPTAFATRYQLGSISKYVASLVVLRLVDEGTLSLTRPISEYLPDLRGDVGSRVTLHHLLAHTSGVPNDVIAAFRKDRDVAKVELSTATAVERYASGALQFEPGSRFDYSHSNWILVRAIIERASGRSYEENVQRLLHPLKLRGMGTFAGDFGSVSGGAVGYASLRPEPKRASTPTPAFMACAGGMFGTAADLLTLTRAVHGGQLLSRDSVQRLGTPYTHEDGVGYAYGGHVRTLKLGGKDEVVSWLSGSNGPFKTRVSRVLSSGLTVILMSNTTADLGRMGALTEDLLHGLSGEAGAGR</sequence>
<dbReference type="Gene3D" id="3.40.710.10">
    <property type="entry name" value="DD-peptidase/beta-lactamase superfamily"/>
    <property type="match status" value="1"/>
</dbReference>